<evidence type="ECO:0000313" key="5">
    <source>
        <dbReference type="Proteomes" id="UP000638313"/>
    </source>
</evidence>
<dbReference type="AlphaFoldDB" id="A0A919B2Q8"/>
<dbReference type="Pfam" id="PF01757">
    <property type="entry name" value="Acyl_transf_3"/>
    <property type="match status" value="1"/>
</dbReference>
<feature type="transmembrane region" description="Helical" evidence="2">
    <location>
        <begin position="301"/>
        <end position="319"/>
    </location>
</feature>
<dbReference type="GO" id="GO:0009103">
    <property type="term" value="P:lipopolysaccharide biosynthetic process"/>
    <property type="evidence" value="ECO:0007669"/>
    <property type="project" value="TreeGrafter"/>
</dbReference>
<organism evidence="4 5">
    <name type="scientific">Streptomyces mashuensis</name>
    <dbReference type="NCBI Taxonomy" id="33904"/>
    <lineage>
        <taxon>Bacteria</taxon>
        <taxon>Bacillati</taxon>
        <taxon>Actinomycetota</taxon>
        <taxon>Actinomycetes</taxon>
        <taxon>Kitasatosporales</taxon>
        <taxon>Streptomycetaceae</taxon>
        <taxon>Streptomyces</taxon>
    </lineage>
</organism>
<feature type="transmembrane region" description="Helical" evidence="2">
    <location>
        <begin position="263"/>
        <end position="281"/>
    </location>
</feature>
<keyword evidence="5" id="KW-1185">Reference proteome</keyword>
<dbReference type="GO" id="GO:0016747">
    <property type="term" value="F:acyltransferase activity, transferring groups other than amino-acyl groups"/>
    <property type="evidence" value="ECO:0007669"/>
    <property type="project" value="InterPro"/>
</dbReference>
<feature type="transmembrane region" description="Helical" evidence="2">
    <location>
        <begin position="186"/>
        <end position="205"/>
    </location>
</feature>
<feature type="transmembrane region" description="Helical" evidence="2">
    <location>
        <begin position="210"/>
        <end position="227"/>
    </location>
</feature>
<evidence type="ECO:0000313" key="4">
    <source>
        <dbReference type="EMBL" id="GHF46273.1"/>
    </source>
</evidence>
<dbReference type="GO" id="GO:0016020">
    <property type="term" value="C:membrane"/>
    <property type="evidence" value="ECO:0007669"/>
    <property type="project" value="TreeGrafter"/>
</dbReference>
<name>A0A919B2Q8_9ACTN</name>
<accession>A0A919B2Q8</accession>
<feature type="transmembrane region" description="Helical" evidence="2">
    <location>
        <begin position="355"/>
        <end position="376"/>
    </location>
</feature>
<feature type="transmembrane region" description="Helical" evidence="2">
    <location>
        <begin position="62"/>
        <end position="79"/>
    </location>
</feature>
<reference evidence="4" key="2">
    <citation type="submission" date="2020-09" db="EMBL/GenBank/DDBJ databases">
        <authorList>
            <person name="Sun Q."/>
            <person name="Ohkuma M."/>
        </authorList>
    </citation>
    <scope>NUCLEOTIDE SEQUENCE</scope>
    <source>
        <strain evidence="4">JCM 4059</strain>
    </source>
</reference>
<dbReference type="Proteomes" id="UP000638313">
    <property type="component" value="Unassembled WGS sequence"/>
</dbReference>
<feature type="domain" description="Acyltransferase 3" evidence="3">
    <location>
        <begin position="58"/>
        <end position="375"/>
    </location>
</feature>
<feature type="transmembrane region" description="Helical" evidence="2">
    <location>
        <begin position="326"/>
        <end position="349"/>
    </location>
</feature>
<feature type="region of interest" description="Disordered" evidence="1">
    <location>
        <begin position="1"/>
        <end position="54"/>
    </location>
</feature>
<feature type="transmembrane region" description="Helical" evidence="2">
    <location>
        <begin position="239"/>
        <end position="256"/>
    </location>
</feature>
<evidence type="ECO:0000259" key="3">
    <source>
        <dbReference type="Pfam" id="PF01757"/>
    </source>
</evidence>
<proteinExistence type="predicted"/>
<evidence type="ECO:0000256" key="2">
    <source>
        <dbReference type="SAM" id="Phobius"/>
    </source>
</evidence>
<keyword evidence="2" id="KW-0472">Membrane</keyword>
<keyword evidence="4" id="KW-0808">Transferase</keyword>
<evidence type="ECO:0000256" key="1">
    <source>
        <dbReference type="SAM" id="MobiDB-lite"/>
    </source>
</evidence>
<keyword evidence="2" id="KW-1133">Transmembrane helix</keyword>
<dbReference type="PANTHER" id="PTHR23028:SF53">
    <property type="entry name" value="ACYL_TRANSF_3 DOMAIN-CONTAINING PROTEIN"/>
    <property type="match status" value="1"/>
</dbReference>
<feature type="transmembrane region" description="Helical" evidence="2">
    <location>
        <begin position="99"/>
        <end position="122"/>
    </location>
</feature>
<gene>
    <name evidence="4" type="ORF">GCM10010218_29400</name>
</gene>
<keyword evidence="4" id="KW-0012">Acyltransferase</keyword>
<comment type="caution">
    <text evidence="4">The sequence shown here is derived from an EMBL/GenBank/DDBJ whole genome shotgun (WGS) entry which is preliminary data.</text>
</comment>
<feature type="transmembrane region" description="Helical" evidence="2">
    <location>
        <begin position="134"/>
        <end position="158"/>
    </location>
</feature>
<dbReference type="InterPro" id="IPR002656">
    <property type="entry name" value="Acyl_transf_3_dom"/>
</dbReference>
<dbReference type="InterPro" id="IPR050879">
    <property type="entry name" value="Acyltransferase_3"/>
</dbReference>
<dbReference type="PANTHER" id="PTHR23028">
    <property type="entry name" value="ACETYLTRANSFERASE"/>
    <property type="match status" value="1"/>
</dbReference>
<dbReference type="EMBL" id="BNBD01000005">
    <property type="protein sequence ID" value="GHF46273.1"/>
    <property type="molecule type" value="Genomic_DNA"/>
</dbReference>
<reference evidence="4" key="1">
    <citation type="journal article" date="2014" name="Int. J. Syst. Evol. Microbiol.">
        <title>Complete genome sequence of Corynebacterium casei LMG S-19264T (=DSM 44701T), isolated from a smear-ripened cheese.</title>
        <authorList>
            <consortium name="US DOE Joint Genome Institute (JGI-PGF)"/>
            <person name="Walter F."/>
            <person name="Albersmeier A."/>
            <person name="Kalinowski J."/>
            <person name="Ruckert C."/>
        </authorList>
    </citation>
    <scope>NUCLEOTIDE SEQUENCE</scope>
    <source>
        <strain evidence="4">JCM 4059</strain>
    </source>
</reference>
<protein>
    <submittedName>
        <fullName evidence="4">Acyltransferase</fullName>
    </submittedName>
</protein>
<keyword evidence="2" id="KW-0812">Transmembrane</keyword>
<feature type="compositionally biased region" description="Polar residues" evidence="1">
    <location>
        <begin position="28"/>
        <end position="38"/>
    </location>
</feature>
<sequence>MPSTLPVQQEHPEQKPEQKPGPNPEQHPGQNPGQNPGQKTPHVPPPAGGRGVRRPRLPALDGLRLCAALMVVAYHYAAFDSGAWGAPARTVFPVGHVPASYGWLGVQLFFLISGFVICMSCWGKTVADFAVSRVTRLFPCYWFAVLAVSLAVTLWPVVNDAPAPRSVAVNLTMLQDPLGVEPVDGVYWTLWIEMRFYLLFALVVWKGLTYARAVGFCAVWGFAAVLARAADNQVLDQVLMPQDCWYFIAGIAFYLMHRFRPNAVLWLITGACLAIAQHDLLEAQSRAESHMGHHVPKWPTLVLVTLFFLAVMAIALGWTRRLDWRWLPAAGALTYPLYLLHERMGWIVIHYADGHVPRGVLLCGLVAGMLGAAWVVHRVVERPLSRAVGRGLRRAVTEIRSR</sequence>